<evidence type="ECO:0000256" key="1">
    <source>
        <dbReference type="SAM" id="MobiDB-lite"/>
    </source>
</evidence>
<evidence type="ECO:0000313" key="3">
    <source>
        <dbReference type="Proteomes" id="UP000192257"/>
    </source>
</evidence>
<accession>A0A1X0NRZ0</accession>
<dbReference type="Proteomes" id="UP000192257">
    <property type="component" value="Unassembled WGS sequence"/>
</dbReference>
<dbReference type="GeneID" id="39987616"/>
<feature type="region of interest" description="Disordered" evidence="1">
    <location>
        <begin position="105"/>
        <end position="136"/>
    </location>
</feature>
<comment type="caution">
    <text evidence="2">The sequence shown here is derived from an EMBL/GenBank/DDBJ whole genome shotgun (WGS) entry which is preliminary data.</text>
</comment>
<dbReference type="VEuPathDB" id="TriTrypDB:TM35_000252450"/>
<sequence length="136" mass="15294">MNYNNCFPLQIFPLKIHITLNRKQFPSDALVPKSHARGKAHCPSRVSLGSSFAVGDREVRVRFVFFARLFSFISQCPIPKPHAFRIVLVFSIYPFFYCLLGVRSAGSPSRTPRPTIKSGTVKENGMHSPHSLNNSC</sequence>
<dbReference type="RefSeq" id="XP_028881015.1">
    <property type="nucleotide sequence ID" value="XM_029027836.1"/>
</dbReference>
<organism evidence="2 3">
    <name type="scientific">Trypanosoma theileri</name>
    <dbReference type="NCBI Taxonomy" id="67003"/>
    <lineage>
        <taxon>Eukaryota</taxon>
        <taxon>Discoba</taxon>
        <taxon>Euglenozoa</taxon>
        <taxon>Kinetoplastea</taxon>
        <taxon>Metakinetoplastina</taxon>
        <taxon>Trypanosomatida</taxon>
        <taxon>Trypanosomatidae</taxon>
        <taxon>Trypanosoma</taxon>
    </lineage>
</organism>
<proteinExistence type="predicted"/>
<protein>
    <submittedName>
        <fullName evidence="2">Uncharacterized protein</fullName>
    </submittedName>
</protein>
<gene>
    <name evidence="2" type="ORF">TM35_000252450</name>
</gene>
<dbReference type="EMBL" id="NBCO01000025">
    <property type="protein sequence ID" value="ORC86949.1"/>
    <property type="molecule type" value="Genomic_DNA"/>
</dbReference>
<keyword evidence="3" id="KW-1185">Reference proteome</keyword>
<dbReference type="AlphaFoldDB" id="A0A1X0NRZ0"/>
<reference evidence="2 3" key="1">
    <citation type="submission" date="2017-03" db="EMBL/GenBank/DDBJ databases">
        <title>An alternative strategy for trypanosome survival in the mammalian bloodstream revealed through genome and transcriptome analysis of the ubiquitous bovine parasite Trypanosoma (Megatrypanum) theileri.</title>
        <authorList>
            <person name="Kelly S."/>
            <person name="Ivens A."/>
            <person name="Mott A."/>
            <person name="O'Neill E."/>
            <person name="Emms D."/>
            <person name="Macleod O."/>
            <person name="Voorheis P."/>
            <person name="Matthews J."/>
            <person name="Matthews K."/>
            <person name="Carrington M."/>
        </authorList>
    </citation>
    <scope>NUCLEOTIDE SEQUENCE [LARGE SCALE GENOMIC DNA]</scope>
    <source>
        <strain evidence="2">Edinburgh</strain>
    </source>
</reference>
<name>A0A1X0NRZ0_9TRYP</name>
<evidence type="ECO:0000313" key="2">
    <source>
        <dbReference type="EMBL" id="ORC86949.1"/>
    </source>
</evidence>